<evidence type="ECO:0000313" key="3">
    <source>
        <dbReference type="Proteomes" id="UP000053675"/>
    </source>
</evidence>
<proteinExistence type="predicted"/>
<dbReference type="OrthoDB" id="8447782at2"/>
<dbReference type="STRING" id="472175.EL18_03228"/>
<keyword evidence="1" id="KW-0812">Transmembrane</keyword>
<dbReference type="eggNOG" id="ENOG5033FJ1">
    <property type="taxonomic scope" value="Bacteria"/>
</dbReference>
<sequence length="100" mass="10909">MGVYAEWSRDEDESWTRTARSGMLRAALLFGSAGVALALILTPIAERKSRSYAFAGVDLMSTGTVAKQRQGTYTIRRSVLQTHPDELCIIRANGSRSGVC</sequence>
<keyword evidence="1" id="KW-0472">Membrane</keyword>
<gene>
    <name evidence="2" type="ORF">EL18_03228</name>
</gene>
<reference evidence="2 3" key="1">
    <citation type="submission" date="2014-05" db="EMBL/GenBank/DDBJ databases">
        <title>Draft Genome Sequence of Nitratireductor basaltis Strain UMTGB225, A Marine Bacterium Isolated from Green Barrel Tunicate.</title>
        <authorList>
            <person name="Gan H.Y."/>
        </authorList>
    </citation>
    <scope>NUCLEOTIDE SEQUENCE [LARGE SCALE GENOMIC DNA]</scope>
    <source>
        <strain evidence="2 3">UMTGB225</strain>
    </source>
</reference>
<evidence type="ECO:0008006" key="4">
    <source>
        <dbReference type="Google" id="ProtNLM"/>
    </source>
</evidence>
<dbReference type="EMBL" id="JMQM01000002">
    <property type="protein sequence ID" value="KFB08971.1"/>
    <property type="molecule type" value="Genomic_DNA"/>
</dbReference>
<evidence type="ECO:0000313" key="2">
    <source>
        <dbReference type="EMBL" id="KFB08971.1"/>
    </source>
</evidence>
<dbReference type="Proteomes" id="UP000053675">
    <property type="component" value="Unassembled WGS sequence"/>
</dbReference>
<keyword evidence="3" id="KW-1185">Reference proteome</keyword>
<dbReference type="RefSeq" id="WP_036486279.1">
    <property type="nucleotide sequence ID" value="NZ_JMQM01000002.1"/>
</dbReference>
<dbReference type="AlphaFoldDB" id="A0A084U7N5"/>
<keyword evidence="1" id="KW-1133">Transmembrane helix</keyword>
<dbReference type="PATRIC" id="fig|472175.3.peg.3225"/>
<organism evidence="2 3">
    <name type="scientific">Nitratireductor basaltis</name>
    <dbReference type="NCBI Taxonomy" id="472175"/>
    <lineage>
        <taxon>Bacteria</taxon>
        <taxon>Pseudomonadati</taxon>
        <taxon>Pseudomonadota</taxon>
        <taxon>Alphaproteobacteria</taxon>
        <taxon>Hyphomicrobiales</taxon>
        <taxon>Phyllobacteriaceae</taxon>
        <taxon>Nitratireductor</taxon>
    </lineage>
</organism>
<protein>
    <recommendedName>
        <fullName evidence="4">Transmembrane protein</fullName>
    </recommendedName>
</protein>
<accession>A0A084U7N5</accession>
<comment type="caution">
    <text evidence="2">The sequence shown here is derived from an EMBL/GenBank/DDBJ whole genome shotgun (WGS) entry which is preliminary data.</text>
</comment>
<name>A0A084U7N5_9HYPH</name>
<feature type="transmembrane region" description="Helical" evidence="1">
    <location>
        <begin position="22"/>
        <end position="41"/>
    </location>
</feature>
<evidence type="ECO:0000256" key="1">
    <source>
        <dbReference type="SAM" id="Phobius"/>
    </source>
</evidence>